<evidence type="ECO:0000256" key="1">
    <source>
        <dbReference type="ARBA" id="ARBA00005417"/>
    </source>
</evidence>
<sequence length="239" mass="25670">MFDVPLLGLRGIGFGYAAGGASVLQEVDFALLSGQRVGLFGPNGCGKTTLLSILTGLLPAATGEVLYMGRPMRTEADFMELRRGVGLLLQNADDQLLFPTVLDDVAFGPLNLGLSPAEAASEANWALDFVGLSGFGDRLTHRLSGGEKKLVTLAGVLAMRPKALLLDEPTNSLDPATRLRLVDILANLDAAVLTVSHDWDFLNLVSDTFYTIESNRLVREGAAKLHWHAHAHPHPEQPH</sequence>
<dbReference type="InterPro" id="IPR003593">
    <property type="entry name" value="AAA+_ATPase"/>
</dbReference>
<dbReference type="InterPro" id="IPR003439">
    <property type="entry name" value="ABC_transporter-like_ATP-bd"/>
</dbReference>
<keyword evidence="2" id="KW-0813">Transport</keyword>
<dbReference type="InterPro" id="IPR027417">
    <property type="entry name" value="P-loop_NTPase"/>
</dbReference>
<proteinExistence type="inferred from homology"/>
<dbReference type="Pfam" id="PF00005">
    <property type="entry name" value="ABC_tran"/>
    <property type="match status" value="1"/>
</dbReference>
<dbReference type="PANTHER" id="PTHR43553:SF24">
    <property type="entry name" value="ENERGY-COUPLING FACTOR TRANSPORTER ATP-BINDING PROTEIN ECFA1"/>
    <property type="match status" value="1"/>
</dbReference>
<gene>
    <name evidence="6" type="ORF">SAMN04488503_1469</name>
</gene>
<dbReference type="OrthoDB" id="9809450at2"/>
<reference evidence="6 7" key="1">
    <citation type="submission" date="2017-06" db="EMBL/GenBank/DDBJ databases">
        <authorList>
            <person name="Kim H.J."/>
            <person name="Triplett B.A."/>
        </authorList>
    </citation>
    <scope>NUCLEOTIDE SEQUENCE [LARGE SCALE GENOMIC DNA]</scope>
    <source>
        <strain evidence="6 7">DSM 13116</strain>
    </source>
</reference>
<dbReference type="GO" id="GO:0043190">
    <property type="term" value="C:ATP-binding cassette (ABC) transporter complex"/>
    <property type="evidence" value="ECO:0007669"/>
    <property type="project" value="TreeGrafter"/>
</dbReference>
<feature type="domain" description="ABC transporter" evidence="5">
    <location>
        <begin position="9"/>
        <end position="239"/>
    </location>
</feature>
<evidence type="ECO:0000256" key="4">
    <source>
        <dbReference type="ARBA" id="ARBA00022840"/>
    </source>
</evidence>
<dbReference type="GO" id="GO:0016887">
    <property type="term" value="F:ATP hydrolysis activity"/>
    <property type="evidence" value="ECO:0007669"/>
    <property type="project" value="InterPro"/>
</dbReference>
<accession>A0A238ZF70</accession>
<organism evidence="6 7">
    <name type="scientific">Humidesulfovibrio mexicanus</name>
    <dbReference type="NCBI Taxonomy" id="147047"/>
    <lineage>
        <taxon>Bacteria</taxon>
        <taxon>Pseudomonadati</taxon>
        <taxon>Thermodesulfobacteriota</taxon>
        <taxon>Desulfovibrionia</taxon>
        <taxon>Desulfovibrionales</taxon>
        <taxon>Desulfovibrionaceae</taxon>
        <taxon>Humidesulfovibrio</taxon>
    </lineage>
</organism>
<comment type="similarity">
    <text evidence="1">Belongs to the ABC transporter superfamily.</text>
</comment>
<dbReference type="Gene3D" id="3.40.50.300">
    <property type="entry name" value="P-loop containing nucleotide triphosphate hydrolases"/>
    <property type="match status" value="1"/>
</dbReference>
<evidence type="ECO:0000259" key="5">
    <source>
        <dbReference type="PROSITE" id="PS50893"/>
    </source>
</evidence>
<dbReference type="RefSeq" id="WP_089273218.1">
    <property type="nucleotide sequence ID" value="NZ_FZOC01000002.1"/>
</dbReference>
<evidence type="ECO:0000256" key="2">
    <source>
        <dbReference type="ARBA" id="ARBA00022448"/>
    </source>
</evidence>
<dbReference type="InterPro" id="IPR015856">
    <property type="entry name" value="ABC_transpr_CbiO/EcfA_su"/>
</dbReference>
<dbReference type="InterPro" id="IPR050095">
    <property type="entry name" value="ECF_ABC_transporter_ATP-bd"/>
</dbReference>
<dbReference type="SMART" id="SM00382">
    <property type="entry name" value="AAA"/>
    <property type="match status" value="1"/>
</dbReference>
<evidence type="ECO:0000313" key="7">
    <source>
        <dbReference type="Proteomes" id="UP000198324"/>
    </source>
</evidence>
<dbReference type="PROSITE" id="PS00211">
    <property type="entry name" value="ABC_TRANSPORTER_1"/>
    <property type="match status" value="1"/>
</dbReference>
<dbReference type="CDD" id="cd03225">
    <property type="entry name" value="ABC_cobalt_CbiO_domain1"/>
    <property type="match status" value="1"/>
</dbReference>
<keyword evidence="7" id="KW-1185">Reference proteome</keyword>
<dbReference type="InterPro" id="IPR017871">
    <property type="entry name" value="ABC_transporter-like_CS"/>
</dbReference>
<dbReference type="Proteomes" id="UP000198324">
    <property type="component" value="Unassembled WGS sequence"/>
</dbReference>
<keyword evidence="4 6" id="KW-0067">ATP-binding</keyword>
<dbReference type="SUPFAM" id="SSF52540">
    <property type="entry name" value="P-loop containing nucleoside triphosphate hydrolases"/>
    <property type="match status" value="1"/>
</dbReference>
<dbReference type="PANTHER" id="PTHR43553">
    <property type="entry name" value="HEAVY METAL TRANSPORTER"/>
    <property type="match status" value="1"/>
</dbReference>
<protein>
    <submittedName>
        <fullName evidence="6">Cobalt/nickel transport system ATP-binding protein</fullName>
    </submittedName>
</protein>
<name>A0A238ZF70_9BACT</name>
<dbReference type="AlphaFoldDB" id="A0A238ZF70"/>
<dbReference type="GO" id="GO:0005524">
    <property type="term" value="F:ATP binding"/>
    <property type="evidence" value="ECO:0007669"/>
    <property type="project" value="UniProtKB-KW"/>
</dbReference>
<keyword evidence="3" id="KW-0547">Nucleotide-binding</keyword>
<dbReference type="GO" id="GO:0042626">
    <property type="term" value="F:ATPase-coupled transmembrane transporter activity"/>
    <property type="evidence" value="ECO:0007669"/>
    <property type="project" value="TreeGrafter"/>
</dbReference>
<evidence type="ECO:0000256" key="3">
    <source>
        <dbReference type="ARBA" id="ARBA00022741"/>
    </source>
</evidence>
<evidence type="ECO:0000313" key="6">
    <source>
        <dbReference type="EMBL" id="SNR81641.1"/>
    </source>
</evidence>
<dbReference type="EMBL" id="FZOC01000002">
    <property type="protein sequence ID" value="SNR81641.1"/>
    <property type="molecule type" value="Genomic_DNA"/>
</dbReference>
<dbReference type="PROSITE" id="PS50893">
    <property type="entry name" value="ABC_TRANSPORTER_2"/>
    <property type="match status" value="1"/>
</dbReference>